<keyword evidence="1" id="KW-0732">Signal</keyword>
<gene>
    <name evidence="2" type="ORF">K3152_07180</name>
</gene>
<reference evidence="2 3" key="1">
    <citation type="submission" date="2021-08" db="EMBL/GenBank/DDBJ databases">
        <title>Comparative Genomics Analysis of the Genus Qipengyuania Reveals Extensive Genetic Diversity and Metabolic Versatility, Including the Description of Fifteen Novel Species.</title>
        <authorList>
            <person name="Liu Y."/>
        </authorList>
    </citation>
    <scope>NUCLEOTIDE SEQUENCE [LARGE SCALE GENOMIC DNA]</scope>
    <source>
        <strain evidence="2 3">1NDH17</strain>
    </source>
</reference>
<comment type="caution">
    <text evidence="2">The sequence shown here is derived from an EMBL/GenBank/DDBJ whole genome shotgun (WGS) entry which is preliminary data.</text>
</comment>
<protein>
    <submittedName>
        <fullName evidence="2">Uncharacterized protein</fullName>
    </submittedName>
</protein>
<dbReference type="Proteomes" id="UP000783253">
    <property type="component" value="Unassembled WGS sequence"/>
</dbReference>
<proteinExistence type="predicted"/>
<feature type="signal peptide" evidence="1">
    <location>
        <begin position="1"/>
        <end position="25"/>
    </location>
</feature>
<organism evidence="2 3">
    <name type="scientific">Qipengyuania polymorpha</name>
    <dbReference type="NCBI Taxonomy" id="2867234"/>
    <lineage>
        <taxon>Bacteria</taxon>
        <taxon>Pseudomonadati</taxon>
        <taxon>Pseudomonadota</taxon>
        <taxon>Alphaproteobacteria</taxon>
        <taxon>Sphingomonadales</taxon>
        <taxon>Erythrobacteraceae</taxon>
        <taxon>Qipengyuania</taxon>
    </lineage>
</organism>
<sequence>MMNFLMKSAAALALASTLVAAPAEARWRLVEAGDERKVARSKLVVTAPEDWNRATERPTSRSEIWTTEGTQLTELMFYAKIKDGETLFKRRQRKRNPLPEFSPDMLPTDLVEWYEDTANIVLGGSLFEIVEVQPATLGGYPGVHFRYSYTGGDNVARLGEVRAAIIDEKLYLISFEAPKIYYFDRYITGVRAMMDNARFE</sequence>
<accession>A0ABS7IWV1</accession>
<dbReference type="RefSeq" id="WP_221573426.1">
    <property type="nucleotide sequence ID" value="NZ_JAIGNK010000002.1"/>
</dbReference>
<feature type="chain" id="PRO_5045094216" evidence="1">
    <location>
        <begin position="26"/>
        <end position="200"/>
    </location>
</feature>
<dbReference type="EMBL" id="JAIGNK010000002">
    <property type="protein sequence ID" value="MBX7458026.1"/>
    <property type="molecule type" value="Genomic_DNA"/>
</dbReference>
<name>A0ABS7IWV1_9SPHN</name>
<keyword evidence="3" id="KW-1185">Reference proteome</keyword>
<evidence type="ECO:0000313" key="3">
    <source>
        <dbReference type="Proteomes" id="UP000783253"/>
    </source>
</evidence>
<evidence type="ECO:0000256" key="1">
    <source>
        <dbReference type="SAM" id="SignalP"/>
    </source>
</evidence>
<evidence type="ECO:0000313" key="2">
    <source>
        <dbReference type="EMBL" id="MBX7458026.1"/>
    </source>
</evidence>